<dbReference type="EMBL" id="BARV01007174">
    <property type="protein sequence ID" value="GAI04411.1"/>
    <property type="molecule type" value="Genomic_DNA"/>
</dbReference>
<proteinExistence type="predicted"/>
<protein>
    <recommendedName>
        <fullName evidence="2">DUF3971 domain-containing protein</fullName>
    </recommendedName>
</protein>
<accession>X1LEZ2</accession>
<evidence type="ECO:0008006" key="2">
    <source>
        <dbReference type="Google" id="ProtNLM"/>
    </source>
</evidence>
<comment type="caution">
    <text evidence="1">The sequence shown here is derived from an EMBL/GenBank/DDBJ whole genome shotgun (WGS) entry which is preliminary data.</text>
</comment>
<reference evidence="1" key="1">
    <citation type="journal article" date="2014" name="Front. Microbiol.">
        <title>High frequency of phylogenetically diverse reductive dehalogenase-homologous genes in deep subseafloor sedimentary metagenomes.</title>
        <authorList>
            <person name="Kawai M."/>
            <person name="Futagami T."/>
            <person name="Toyoda A."/>
            <person name="Takaki Y."/>
            <person name="Nishi S."/>
            <person name="Hori S."/>
            <person name="Arai W."/>
            <person name="Tsubouchi T."/>
            <person name="Morono Y."/>
            <person name="Uchiyama I."/>
            <person name="Ito T."/>
            <person name="Fujiyama A."/>
            <person name="Inagaki F."/>
            <person name="Takami H."/>
        </authorList>
    </citation>
    <scope>NUCLEOTIDE SEQUENCE</scope>
    <source>
        <strain evidence="1">Expedition CK06-06</strain>
    </source>
</reference>
<organism evidence="1">
    <name type="scientific">marine sediment metagenome</name>
    <dbReference type="NCBI Taxonomy" id="412755"/>
    <lineage>
        <taxon>unclassified sequences</taxon>
        <taxon>metagenomes</taxon>
        <taxon>ecological metagenomes</taxon>
    </lineage>
</organism>
<evidence type="ECO:0000313" key="1">
    <source>
        <dbReference type="EMBL" id="GAI04411.1"/>
    </source>
</evidence>
<feature type="non-terminal residue" evidence="1">
    <location>
        <position position="416"/>
    </location>
</feature>
<name>X1LEZ2_9ZZZZ</name>
<feature type="non-terminal residue" evidence="1">
    <location>
        <position position="1"/>
    </location>
</feature>
<gene>
    <name evidence="1" type="ORF">S06H3_14656</name>
</gene>
<dbReference type="AlphaFoldDB" id="X1LEZ2"/>
<sequence length="416" mass="46331">YPVEHLVGQIDFTEKSFSLNNLYGRHGDVKLFFNGWSEDFGPNRKYQFRITSDNMTLDNDLYNALSKKQKKFWSAFSPSGLAAIDYRLSRWAQTNKKKILAVELLDAQAVYRHFPYPLKNLTGRLLFDRDSVTASDVVSQVNGRKITLNGKVTACRTDRPICDISLRAEDIPLDSTLAASLPAEQRNFYNQFCMVGLGDADVKIFTPEQDLSPTSFIADVYFKKTSLKVPILQRDSIPPAISDISAKVVFTPGLILIENFTGRYSQSLVSLTGRIWPGKQEQLRYCLLLHAGQTELNDDLIAVLPVPLAKIVSKLQPKGKINLSANLNKAASDDCSEHRITVDCLGNSVNFELLPYPLKDITGRLTITKNDIQFEDITATAADNIPIISNASTIKINGRIALTDNASSSDRFQLSA</sequence>